<proteinExistence type="predicted"/>
<organism evidence="1">
    <name type="scientific">Oryza glumipatula</name>
    <dbReference type="NCBI Taxonomy" id="40148"/>
    <lineage>
        <taxon>Eukaryota</taxon>
        <taxon>Viridiplantae</taxon>
        <taxon>Streptophyta</taxon>
        <taxon>Embryophyta</taxon>
        <taxon>Tracheophyta</taxon>
        <taxon>Spermatophyta</taxon>
        <taxon>Magnoliopsida</taxon>
        <taxon>Liliopsida</taxon>
        <taxon>Poales</taxon>
        <taxon>Poaceae</taxon>
        <taxon>BOP clade</taxon>
        <taxon>Oryzoideae</taxon>
        <taxon>Oryzeae</taxon>
        <taxon>Oryzinae</taxon>
        <taxon>Oryza</taxon>
    </lineage>
</organism>
<protein>
    <submittedName>
        <fullName evidence="1">Uncharacterized protein</fullName>
    </submittedName>
</protein>
<keyword evidence="2" id="KW-1185">Reference proteome</keyword>
<reference evidence="1" key="2">
    <citation type="submission" date="2018-05" db="EMBL/GenBank/DDBJ databases">
        <title>OgluRS3 (Oryza glumaepatula Reference Sequence Version 3).</title>
        <authorList>
            <person name="Zhang J."/>
            <person name="Kudrna D."/>
            <person name="Lee S."/>
            <person name="Talag J."/>
            <person name="Welchert J."/>
            <person name="Wing R.A."/>
        </authorList>
    </citation>
    <scope>NUCLEOTIDE SEQUENCE [LARGE SCALE GENOMIC DNA]</scope>
</reference>
<name>A0A0E0AMF9_9ORYZ</name>
<accession>A0A0E0AMF9</accession>
<dbReference type="Gramene" id="OGLUM07G21440.1">
    <property type="protein sequence ID" value="OGLUM07G21440.1"/>
    <property type="gene ID" value="OGLUM07G21440"/>
</dbReference>
<dbReference type="EnsemblPlants" id="OGLUM07G21440.1">
    <property type="protein sequence ID" value="OGLUM07G21440.1"/>
    <property type="gene ID" value="OGLUM07G21440"/>
</dbReference>
<reference evidence="1" key="1">
    <citation type="submission" date="2015-04" db="UniProtKB">
        <authorList>
            <consortium name="EnsemblPlants"/>
        </authorList>
    </citation>
    <scope>IDENTIFICATION</scope>
</reference>
<dbReference type="Proteomes" id="UP000026961">
    <property type="component" value="Chromosome 7"/>
</dbReference>
<dbReference type="HOGENOM" id="CLU_158262_0_0_1"/>
<dbReference type="AlphaFoldDB" id="A0A0E0AMF9"/>
<evidence type="ECO:0000313" key="2">
    <source>
        <dbReference type="Proteomes" id="UP000026961"/>
    </source>
</evidence>
<evidence type="ECO:0000313" key="1">
    <source>
        <dbReference type="EnsemblPlants" id="OGLUM07G21440.1"/>
    </source>
</evidence>
<sequence length="89" mass="9727">MAHSLPPSAAKSVALRACLASCSRPQPVCPLRCSHWTRLRRLPSRPWEVPSRSERIAAKLVLDGPSHTVSCAQHNLIRKLGLVSKEGPV</sequence>